<protein>
    <submittedName>
        <fullName evidence="4">EamA family transporter</fullName>
    </submittedName>
</protein>
<dbReference type="InterPro" id="IPR000620">
    <property type="entry name" value="EamA_dom"/>
</dbReference>
<evidence type="ECO:0000256" key="1">
    <source>
        <dbReference type="SAM" id="MobiDB-lite"/>
    </source>
</evidence>
<dbReference type="AlphaFoldDB" id="A0A8J7QDL8"/>
<feature type="region of interest" description="Disordered" evidence="1">
    <location>
        <begin position="328"/>
        <end position="349"/>
    </location>
</feature>
<feature type="transmembrane region" description="Helical" evidence="2">
    <location>
        <begin position="263"/>
        <end position="284"/>
    </location>
</feature>
<sequence length="349" mass="38558">MLQQWFSSRFLKGWLLASTALLFWAVLPIALKVCLEVADTVTITWFRFLFALVVVVGVQFYRGKLREFRKLNTKQWLMMTAAGTFLIGNYLMYLKGLAYVSAGPAQLFFQVAPLFLAIGGVLFFKETLNLLQIVCFPILFAGMLVFFLLGSNVSFAEASLQATSSGHEGSFWLGLILIMSSALSWTFYALVQKKLVKDLSSVNILVFIYALACVALFPSSAPTTLNNLSTKEWLVLIFCAINTLVAYGSFAESLKYWSAITTAAYFSLIPPTTFIMTGIAFQIWPDHVNYHPTNLVGVVGIVIVLIAALGIQCGGFLMDWRQQRTAKPGEVPTKKNADVTSPVGDTAEI</sequence>
<feature type="transmembrane region" description="Helical" evidence="2">
    <location>
        <begin position="233"/>
        <end position="251"/>
    </location>
</feature>
<organism evidence="4 5">
    <name type="scientific">Acanthopleuribacter pedis</name>
    <dbReference type="NCBI Taxonomy" id="442870"/>
    <lineage>
        <taxon>Bacteria</taxon>
        <taxon>Pseudomonadati</taxon>
        <taxon>Acidobacteriota</taxon>
        <taxon>Holophagae</taxon>
        <taxon>Acanthopleuribacterales</taxon>
        <taxon>Acanthopleuribacteraceae</taxon>
        <taxon>Acanthopleuribacter</taxon>
    </lineage>
</organism>
<dbReference type="GO" id="GO:0016020">
    <property type="term" value="C:membrane"/>
    <property type="evidence" value="ECO:0007669"/>
    <property type="project" value="InterPro"/>
</dbReference>
<feature type="transmembrane region" description="Helical" evidence="2">
    <location>
        <begin position="105"/>
        <end position="124"/>
    </location>
</feature>
<feature type="transmembrane region" description="Helical" evidence="2">
    <location>
        <begin position="131"/>
        <end position="150"/>
    </location>
</feature>
<feature type="transmembrane region" description="Helical" evidence="2">
    <location>
        <begin position="170"/>
        <end position="190"/>
    </location>
</feature>
<feature type="domain" description="EamA" evidence="3">
    <location>
        <begin position="12"/>
        <end position="147"/>
    </location>
</feature>
<dbReference type="SUPFAM" id="SSF103481">
    <property type="entry name" value="Multidrug resistance efflux transporter EmrE"/>
    <property type="match status" value="1"/>
</dbReference>
<evidence type="ECO:0000313" key="4">
    <source>
        <dbReference type="EMBL" id="MBO1321844.1"/>
    </source>
</evidence>
<keyword evidence="2" id="KW-0472">Membrane</keyword>
<feature type="transmembrane region" description="Helical" evidence="2">
    <location>
        <begin position="296"/>
        <end position="317"/>
    </location>
</feature>
<keyword evidence="2" id="KW-1133">Transmembrane helix</keyword>
<gene>
    <name evidence="4" type="ORF">J3U88_25415</name>
</gene>
<feature type="transmembrane region" description="Helical" evidence="2">
    <location>
        <begin position="75"/>
        <end position="93"/>
    </location>
</feature>
<keyword evidence="5" id="KW-1185">Reference proteome</keyword>
<proteinExistence type="predicted"/>
<dbReference type="Proteomes" id="UP000664417">
    <property type="component" value="Unassembled WGS sequence"/>
</dbReference>
<feature type="transmembrane region" description="Helical" evidence="2">
    <location>
        <begin position="202"/>
        <end position="221"/>
    </location>
</feature>
<dbReference type="Pfam" id="PF00892">
    <property type="entry name" value="EamA"/>
    <property type="match status" value="2"/>
</dbReference>
<evidence type="ECO:0000259" key="3">
    <source>
        <dbReference type="Pfam" id="PF00892"/>
    </source>
</evidence>
<evidence type="ECO:0000256" key="2">
    <source>
        <dbReference type="SAM" id="Phobius"/>
    </source>
</evidence>
<reference evidence="4" key="1">
    <citation type="submission" date="2021-03" db="EMBL/GenBank/DDBJ databases">
        <authorList>
            <person name="Wang G."/>
        </authorList>
    </citation>
    <scope>NUCLEOTIDE SEQUENCE</scope>
    <source>
        <strain evidence="4">KCTC 12899</strain>
    </source>
</reference>
<dbReference type="PANTHER" id="PTHR22911">
    <property type="entry name" value="ACYL-MALONYL CONDENSING ENZYME-RELATED"/>
    <property type="match status" value="1"/>
</dbReference>
<name>A0A8J7QDL8_9BACT</name>
<keyword evidence="2" id="KW-0812">Transmembrane</keyword>
<comment type="caution">
    <text evidence="4">The sequence shown here is derived from an EMBL/GenBank/DDBJ whole genome shotgun (WGS) entry which is preliminary data.</text>
</comment>
<dbReference type="PANTHER" id="PTHR22911:SF134">
    <property type="entry name" value="DMT FAMILY TRANSPORTER"/>
    <property type="match status" value="1"/>
</dbReference>
<dbReference type="InterPro" id="IPR037185">
    <property type="entry name" value="EmrE-like"/>
</dbReference>
<evidence type="ECO:0000313" key="5">
    <source>
        <dbReference type="Proteomes" id="UP000664417"/>
    </source>
</evidence>
<dbReference type="EMBL" id="JAFREP010000028">
    <property type="protein sequence ID" value="MBO1321844.1"/>
    <property type="molecule type" value="Genomic_DNA"/>
</dbReference>
<accession>A0A8J7QDL8</accession>
<feature type="domain" description="EamA" evidence="3">
    <location>
        <begin position="173"/>
        <end position="304"/>
    </location>
</feature>
<feature type="transmembrane region" description="Helical" evidence="2">
    <location>
        <begin position="42"/>
        <end position="63"/>
    </location>
</feature>
<dbReference type="RefSeq" id="WP_207861817.1">
    <property type="nucleotide sequence ID" value="NZ_JAFREP010000028.1"/>
</dbReference>